<dbReference type="PANTHER" id="PTHR30015:SF6">
    <property type="entry name" value="SLL1429 PROTEIN"/>
    <property type="match status" value="1"/>
</dbReference>
<keyword evidence="3" id="KW-0378">Hydrolase</keyword>
<keyword evidence="3" id="KW-0255">Endonuclease</keyword>
<dbReference type="SUPFAM" id="SSF52980">
    <property type="entry name" value="Restriction endonuclease-like"/>
    <property type="match status" value="1"/>
</dbReference>
<name>A0ABW4PGB7_9ACTN</name>
<evidence type="ECO:0000259" key="2">
    <source>
        <dbReference type="Pfam" id="PF04471"/>
    </source>
</evidence>
<feature type="compositionally biased region" description="Polar residues" evidence="1">
    <location>
        <begin position="356"/>
        <end position="375"/>
    </location>
</feature>
<dbReference type="RefSeq" id="WP_380897114.1">
    <property type="nucleotide sequence ID" value="NZ_JBHUFU010000002.1"/>
</dbReference>
<evidence type="ECO:0000256" key="1">
    <source>
        <dbReference type="SAM" id="MobiDB-lite"/>
    </source>
</evidence>
<keyword evidence="3" id="KW-0540">Nuclease</keyword>
<comment type="caution">
    <text evidence="3">The sequence shown here is derived from an EMBL/GenBank/DDBJ whole genome shotgun (WGS) entry which is preliminary data.</text>
</comment>
<dbReference type="InterPro" id="IPR007560">
    <property type="entry name" value="Restrct_endonuc_IV_Mrr"/>
</dbReference>
<dbReference type="Gene3D" id="3.40.1350.10">
    <property type="match status" value="1"/>
</dbReference>
<dbReference type="InterPro" id="IPR011856">
    <property type="entry name" value="tRNA_endonuc-like_dom_sf"/>
</dbReference>
<dbReference type="GO" id="GO:0004519">
    <property type="term" value="F:endonuclease activity"/>
    <property type="evidence" value="ECO:0007669"/>
    <property type="project" value="UniProtKB-KW"/>
</dbReference>
<dbReference type="InterPro" id="IPR011335">
    <property type="entry name" value="Restrct_endonuc-II-like"/>
</dbReference>
<accession>A0ABW4PGB7</accession>
<feature type="compositionally biased region" description="Low complexity" evidence="1">
    <location>
        <begin position="338"/>
        <end position="355"/>
    </location>
</feature>
<evidence type="ECO:0000313" key="3">
    <source>
        <dbReference type="EMBL" id="MFD1829000.1"/>
    </source>
</evidence>
<evidence type="ECO:0000313" key="4">
    <source>
        <dbReference type="Proteomes" id="UP001597365"/>
    </source>
</evidence>
<reference evidence="4" key="1">
    <citation type="journal article" date="2019" name="Int. J. Syst. Evol. Microbiol.">
        <title>The Global Catalogue of Microorganisms (GCM) 10K type strain sequencing project: providing services to taxonomists for standard genome sequencing and annotation.</title>
        <authorList>
            <consortium name="The Broad Institute Genomics Platform"/>
            <consortium name="The Broad Institute Genome Sequencing Center for Infectious Disease"/>
            <person name="Wu L."/>
            <person name="Ma J."/>
        </authorList>
    </citation>
    <scope>NUCLEOTIDE SEQUENCE [LARGE SCALE GENOMIC DNA]</scope>
    <source>
        <strain evidence="4">CGMCC 4.7455</strain>
    </source>
</reference>
<dbReference type="EMBL" id="JBHUFU010000002">
    <property type="protein sequence ID" value="MFD1829000.1"/>
    <property type="molecule type" value="Genomic_DNA"/>
</dbReference>
<keyword evidence="4" id="KW-1185">Reference proteome</keyword>
<dbReference type="EC" id="3.1.21.-" evidence="3"/>
<dbReference type="Pfam" id="PF04471">
    <property type="entry name" value="Mrr_cat"/>
    <property type="match status" value="1"/>
</dbReference>
<sequence>MTNDAVLLESRTLRASVAGRTEALDKVKVLGVLPDGLHVTTRMVAAYFEVGVEAVKSLVKDHRDELEANGYRLLTGPALRSFKDLCGLDPRARSVGIFSRRTVLNVAMLLRDSVVARQVRAYLLDAERRSRPQPVDNPIGVHVDIDLGALDERIARIGEESASRVIGRTIVPMLNHLIRASGEQRRELIGIREDLERVKRTLRGREFAGAVADAAGRQEFADRVAGLCRRDGCAVTGAGGPGADLVGRTADGRRLVVRCRRFAPHRTVRSGEVRRFARTARTEHRAEAALFVTTSGFTPPALDLAARHGVTAVHRALLEAWSAGAVPQVLRRRPVPARPDAPGAAPVPGASGPARTSPQSASLKPTCEATNPSRP</sequence>
<proteinExistence type="predicted"/>
<dbReference type="InterPro" id="IPR052906">
    <property type="entry name" value="Type_IV_Methyl-Rstrct_Enzyme"/>
</dbReference>
<organism evidence="3 4">
    <name type="scientific">Streptomyces desertarenae</name>
    <dbReference type="NCBI Taxonomy" id="2666184"/>
    <lineage>
        <taxon>Bacteria</taxon>
        <taxon>Bacillati</taxon>
        <taxon>Actinomycetota</taxon>
        <taxon>Actinomycetes</taxon>
        <taxon>Kitasatosporales</taxon>
        <taxon>Streptomycetaceae</taxon>
        <taxon>Streptomyces</taxon>
    </lineage>
</organism>
<dbReference type="Proteomes" id="UP001597365">
    <property type="component" value="Unassembled WGS sequence"/>
</dbReference>
<protein>
    <submittedName>
        <fullName evidence="3">Restriction endonuclease</fullName>
        <ecNumber evidence="3">3.1.21.-</ecNumber>
    </submittedName>
</protein>
<feature type="domain" description="Restriction endonuclease type IV Mrr" evidence="2">
    <location>
        <begin position="217"/>
        <end position="321"/>
    </location>
</feature>
<gene>
    <name evidence="3" type="ORF">ACFSJS_04890</name>
</gene>
<dbReference type="PANTHER" id="PTHR30015">
    <property type="entry name" value="MRR RESTRICTION SYSTEM PROTEIN"/>
    <property type="match status" value="1"/>
</dbReference>
<feature type="region of interest" description="Disordered" evidence="1">
    <location>
        <begin position="334"/>
        <end position="375"/>
    </location>
</feature>
<dbReference type="GO" id="GO:0016787">
    <property type="term" value="F:hydrolase activity"/>
    <property type="evidence" value="ECO:0007669"/>
    <property type="project" value="UniProtKB-KW"/>
</dbReference>